<dbReference type="AlphaFoldDB" id="A0A085W9K9"/>
<comment type="caution">
    <text evidence="1">The sequence shown here is derived from an EMBL/GenBank/DDBJ whole genome shotgun (WGS) entry which is preliminary data.</text>
</comment>
<reference evidence="1 2" key="1">
    <citation type="submission" date="2014-04" db="EMBL/GenBank/DDBJ databases">
        <title>Genome assembly of Hyalangium minutum DSM 14724.</title>
        <authorList>
            <person name="Sharma G."/>
            <person name="Subramanian S."/>
        </authorList>
    </citation>
    <scope>NUCLEOTIDE SEQUENCE [LARGE SCALE GENOMIC DNA]</scope>
    <source>
        <strain evidence="1 2">DSM 14724</strain>
    </source>
</reference>
<protein>
    <submittedName>
        <fullName evidence="1">Uncharacterized protein</fullName>
    </submittedName>
</protein>
<evidence type="ECO:0000313" key="1">
    <source>
        <dbReference type="EMBL" id="KFE64372.1"/>
    </source>
</evidence>
<proteinExistence type="predicted"/>
<dbReference type="EMBL" id="JMCB01000014">
    <property type="protein sequence ID" value="KFE64372.1"/>
    <property type="molecule type" value="Genomic_DNA"/>
</dbReference>
<dbReference type="STRING" id="394096.DB31_2166"/>
<keyword evidence="2" id="KW-1185">Reference proteome</keyword>
<accession>A0A085W9K9</accession>
<dbReference type="Proteomes" id="UP000028725">
    <property type="component" value="Unassembled WGS sequence"/>
</dbReference>
<sequence>MQRVAFDNRLPNVVAFGDSNEYVFGPALKRWLVAAGHYPAEQIVVKYRVSSRPRNWLATGDRLHAGDFGNLWGTRGQFSEGPPIAEALSPATVLVEIGLGGNLGLSDTEARSVVALVEQVARLAPYARILWRGLPPATASNGGKVATRATKLGRYKRNAALKRALAPAGFALFGAQLTAGHDSAAFRRGYLDLIAMHAGGPAPGDTAHVGTDAALAYERSVLASATRADAVAGEQVIRGPWTEYVHSRDEMEVHVPQAATDALVSQQLGPRGVYGHTPPPRPTEGYAADVVVHDAWIRSGPPSFRWLRPGIIPIGTPLLVQDWQGEYALVRGFDGRDWGWTSRANLRFR</sequence>
<gene>
    <name evidence="1" type="ORF">DB31_2166</name>
</gene>
<organism evidence="1 2">
    <name type="scientific">Hyalangium minutum</name>
    <dbReference type="NCBI Taxonomy" id="394096"/>
    <lineage>
        <taxon>Bacteria</taxon>
        <taxon>Pseudomonadati</taxon>
        <taxon>Myxococcota</taxon>
        <taxon>Myxococcia</taxon>
        <taxon>Myxococcales</taxon>
        <taxon>Cystobacterineae</taxon>
        <taxon>Archangiaceae</taxon>
        <taxon>Hyalangium</taxon>
    </lineage>
</organism>
<name>A0A085W9K9_9BACT</name>
<evidence type="ECO:0000313" key="2">
    <source>
        <dbReference type="Proteomes" id="UP000028725"/>
    </source>
</evidence>